<dbReference type="Pfam" id="PF24716">
    <property type="entry name" value="WapI"/>
    <property type="match status" value="1"/>
</dbReference>
<accession>A0ABX3GRU6</accession>
<dbReference type="RefSeq" id="WP_076114546.1">
    <property type="nucleotide sequence ID" value="NZ_MPTB01000090.1"/>
</dbReference>
<sequence length="149" mass="17127">MHEFVVRGKKGCFVQITIEEAFDFPNMTSHFGGYDVRGIVEIKSGNYYLKGQLWFSTGEVYQFYDQLIRCMADLDGIAALINSEVNLKLEVKFNKRGQVIIEGYFKEFAHEGNELIFEIESDQSFFVETLDGLKQIVNHYGDMKGICPK</sequence>
<organism evidence="1 2">
    <name type="scientific">Paenibacillus borealis</name>
    <dbReference type="NCBI Taxonomy" id="160799"/>
    <lineage>
        <taxon>Bacteria</taxon>
        <taxon>Bacillati</taxon>
        <taxon>Bacillota</taxon>
        <taxon>Bacilli</taxon>
        <taxon>Bacillales</taxon>
        <taxon>Paenibacillaceae</taxon>
        <taxon>Paenibacillus</taxon>
    </lineage>
</organism>
<evidence type="ECO:0000313" key="2">
    <source>
        <dbReference type="Proteomes" id="UP000187412"/>
    </source>
</evidence>
<name>A0ABX3GRU6_PAEBO</name>
<protein>
    <submittedName>
        <fullName evidence="1">Uncharacterized protein</fullName>
    </submittedName>
</protein>
<keyword evidence="2" id="KW-1185">Reference proteome</keyword>
<proteinExistence type="predicted"/>
<dbReference type="Proteomes" id="UP000187412">
    <property type="component" value="Unassembled WGS sequence"/>
</dbReference>
<comment type="caution">
    <text evidence="1">The sequence shown here is derived from an EMBL/GenBank/DDBJ whole genome shotgun (WGS) entry which is preliminary data.</text>
</comment>
<dbReference type="EMBL" id="MPTB01000090">
    <property type="protein sequence ID" value="OMD35629.1"/>
    <property type="molecule type" value="Genomic_DNA"/>
</dbReference>
<reference evidence="1 2" key="1">
    <citation type="submission" date="2016-10" db="EMBL/GenBank/DDBJ databases">
        <title>Paenibacillus species isolates.</title>
        <authorList>
            <person name="Beno S.M."/>
        </authorList>
    </citation>
    <scope>NUCLEOTIDE SEQUENCE [LARGE SCALE GENOMIC DNA]</scope>
    <source>
        <strain evidence="1 2">FSL H7-0744</strain>
    </source>
</reference>
<gene>
    <name evidence="1" type="ORF">BSK56_32820</name>
</gene>
<dbReference type="InterPro" id="IPR056510">
    <property type="entry name" value="WapI"/>
</dbReference>
<evidence type="ECO:0000313" key="1">
    <source>
        <dbReference type="EMBL" id="OMD35629.1"/>
    </source>
</evidence>